<gene>
    <name evidence="3" type="ORF">POSPLADRAFT_1185463</name>
</gene>
<dbReference type="AlphaFoldDB" id="A0A1X6MPG1"/>
<dbReference type="GO" id="GO:1990757">
    <property type="term" value="F:ubiquitin ligase activator activity"/>
    <property type="evidence" value="ECO:0007669"/>
    <property type="project" value="TreeGrafter"/>
</dbReference>
<dbReference type="GO" id="GO:0031145">
    <property type="term" value="P:anaphase-promoting complex-dependent catabolic process"/>
    <property type="evidence" value="ECO:0007669"/>
    <property type="project" value="TreeGrafter"/>
</dbReference>
<reference evidence="3 4" key="1">
    <citation type="submission" date="2017-04" db="EMBL/GenBank/DDBJ databases">
        <title>Genome Sequence of the Model Brown-Rot Fungus Postia placenta SB12.</title>
        <authorList>
            <consortium name="DOE Joint Genome Institute"/>
            <person name="Gaskell J."/>
            <person name="Kersten P."/>
            <person name="Larrondo L.F."/>
            <person name="Canessa P."/>
            <person name="Martinez D."/>
            <person name="Hibbett D."/>
            <person name="Schmoll M."/>
            <person name="Kubicek C.P."/>
            <person name="Martinez A.T."/>
            <person name="Yadav J."/>
            <person name="Master E."/>
            <person name="Magnuson J.K."/>
            <person name="James T."/>
            <person name="Yaver D."/>
            <person name="Berka R."/>
            <person name="Labutti K."/>
            <person name="Lipzen A."/>
            <person name="Aerts A."/>
            <person name="Barry K."/>
            <person name="Henrissat B."/>
            <person name="Blanchette R."/>
            <person name="Grigoriev I."/>
            <person name="Cullen D."/>
        </authorList>
    </citation>
    <scope>NUCLEOTIDE SEQUENCE [LARGE SCALE GENOMIC DNA]</scope>
    <source>
        <strain evidence="3 4">MAD-698-R-SB12</strain>
    </source>
</reference>
<organism evidence="3 4">
    <name type="scientific">Postia placenta MAD-698-R-SB12</name>
    <dbReference type="NCBI Taxonomy" id="670580"/>
    <lineage>
        <taxon>Eukaryota</taxon>
        <taxon>Fungi</taxon>
        <taxon>Dikarya</taxon>
        <taxon>Basidiomycota</taxon>
        <taxon>Agaricomycotina</taxon>
        <taxon>Agaricomycetes</taxon>
        <taxon>Polyporales</taxon>
        <taxon>Adustoporiaceae</taxon>
        <taxon>Rhodonia</taxon>
    </lineage>
</organism>
<accession>A0A1X6MPG1</accession>
<dbReference type="Gene3D" id="2.130.10.10">
    <property type="entry name" value="YVTN repeat-like/Quinoprotein amine dehydrogenase"/>
    <property type="match status" value="2"/>
</dbReference>
<evidence type="ECO:0000256" key="1">
    <source>
        <dbReference type="ARBA" id="ARBA00022574"/>
    </source>
</evidence>
<keyword evidence="2" id="KW-0677">Repeat</keyword>
<dbReference type="RefSeq" id="XP_024334817.1">
    <property type="nucleotide sequence ID" value="XM_024489149.1"/>
</dbReference>
<dbReference type="Proteomes" id="UP000194127">
    <property type="component" value="Unassembled WGS sequence"/>
</dbReference>
<evidence type="ECO:0000313" key="3">
    <source>
        <dbReference type="EMBL" id="OSX58023.1"/>
    </source>
</evidence>
<keyword evidence="4" id="KW-1185">Reference proteome</keyword>
<dbReference type="GO" id="GO:1905786">
    <property type="term" value="P:positive regulation of anaphase-promoting complex-dependent catabolic process"/>
    <property type="evidence" value="ECO:0007669"/>
    <property type="project" value="TreeGrafter"/>
</dbReference>
<dbReference type="InterPro" id="IPR015943">
    <property type="entry name" value="WD40/YVTN_repeat-like_dom_sf"/>
</dbReference>
<dbReference type="PANTHER" id="PTHR19918">
    <property type="entry name" value="CELL DIVISION CYCLE 20 CDC20 FIZZY -RELATED"/>
    <property type="match status" value="1"/>
</dbReference>
<dbReference type="EMBL" id="KZ110606">
    <property type="protein sequence ID" value="OSX58023.1"/>
    <property type="molecule type" value="Genomic_DNA"/>
</dbReference>
<dbReference type="PANTHER" id="PTHR19918:SF5">
    <property type="entry name" value="MEIOSIS-SPECIFIC APC_C ACTIVATOR PROTEIN AMA1"/>
    <property type="match status" value="1"/>
</dbReference>
<dbReference type="Pfam" id="PF00400">
    <property type="entry name" value="WD40"/>
    <property type="match status" value="1"/>
</dbReference>
<protein>
    <submittedName>
        <fullName evidence="3">Uncharacterized protein</fullName>
    </submittedName>
</protein>
<dbReference type="InterPro" id="IPR033010">
    <property type="entry name" value="Cdc20/Fizzy"/>
</dbReference>
<dbReference type="STRING" id="670580.A0A1X6MPG1"/>
<dbReference type="SMART" id="SM00320">
    <property type="entry name" value="WD40"/>
    <property type="match status" value="4"/>
</dbReference>
<sequence length="479" mass="52301">MPSSAEGVEDIDYVQGCVTPRRKRTWEPASITNALTNKRRRISMASFDLTKEIDTVENFPSSSKATVADRFIAAPRESPMPLNITPRTNRIARQFGLAKDRVLSFADSNTATPGSHDLTAHRTNFQRLFSVTPKVSPASAAAHLGARKHFVLALDGPGVPADPFAFPLTWSAQNAIAVACGRDLYYQDLGTRNITHLGTLPRHGHEHLVSIEWSRTHPQMLAAGTSTGVLQLWDTNASGTTRDWHCKDFGGTGGMDWWGDLLAVGEEEGTVELFDAREPQAVSTLSVHKHKVLGVKWSTDGDYLATGDERGVVQALAWCPWKTNLLATGSTYPDGKVRIWNVNSTSTTMPMHTLSLNTSVTSLIWSPNCKELLSTHGTSWQPRSASMPGLSELNVLPSGAVPVKSHFTNSITVHSYPSLKRVVSVPAHSAAVGHSCLSPDGTLVFTICPAEEAMKMWKVWGIPENRGRRESVFDKCGIR</sequence>
<dbReference type="OrthoDB" id="10263272at2759"/>
<dbReference type="GeneID" id="36334098"/>
<keyword evidence="1" id="KW-0853">WD repeat</keyword>
<name>A0A1X6MPG1_9APHY</name>
<dbReference type="InterPro" id="IPR036322">
    <property type="entry name" value="WD40_repeat_dom_sf"/>
</dbReference>
<dbReference type="GO" id="GO:0010997">
    <property type="term" value="F:anaphase-promoting complex binding"/>
    <property type="evidence" value="ECO:0007669"/>
    <property type="project" value="InterPro"/>
</dbReference>
<dbReference type="GO" id="GO:0005680">
    <property type="term" value="C:anaphase-promoting complex"/>
    <property type="evidence" value="ECO:0007669"/>
    <property type="project" value="TreeGrafter"/>
</dbReference>
<dbReference type="SUPFAM" id="SSF50978">
    <property type="entry name" value="WD40 repeat-like"/>
    <property type="match status" value="1"/>
</dbReference>
<evidence type="ECO:0000313" key="4">
    <source>
        <dbReference type="Proteomes" id="UP000194127"/>
    </source>
</evidence>
<dbReference type="InterPro" id="IPR001680">
    <property type="entry name" value="WD40_rpt"/>
</dbReference>
<evidence type="ECO:0000256" key="2">
    <source>
        <dbReference type="ARBA" id="ARBA00022737"/>
    </source>
</evidence>
<proteinExistence type="predicted"/>